<evidence type="ECO:0000259" key="2">
    <source>
        <dbReference type="Pfam" id="PF13464"/>
    </source>
</evidence>
<proteinExistence type="predicted"/>
<name>A0A1I4RIN4_9BACT</name>
<keyword evidence="1" id="KW-0812">Transmembrane</keyword>
<dbReference type="InterPro" id="IPR050400">
    <property type="entry name" value="Bact_Cytoskel_RodZ"/>
</dbReference>
<dbReference type="Pfam" id="PF13413">
    <property type="entry name" value="HTH_25"/>
    <property type="match status" value="1"/>
</dbReference>
<keyword evidence="1" id="KW-0472">Membrane</keyword>
<gene>
    <name evidence="3" type="ORF">SAMN05660836_00632</name>
</gene>
<organism evidence="3 4">
    <name type="scientific">Thermodesulforhabdus norvegica</name>
    <dbReference type="NCBI Taxonomy" id="39841"/>
    <lineage>
        <taxon>Bacteria</taxon>
        <taxon>Pseudomonadati</taxon>
        <taxon>Thermodesulfobacteriota</taxon>
        <taxon>Syntrophobacteria</taxon>
        <taxon>Syntrophobacterales</taxon>
        <taxon>Thermodesulforhabdaceae</taxon>
        <taxon>Thermodesulforhabdus</taxon>
    </lineage>
</organism>
<dbReference type="InterPro" id="IPR010982">
    <property type="entry name" value="Lambda_DNA-bd_dom_sf"/>
</dbReference>
<keyword evidence="1" id="KW-1133">Transmembrane helix</keyword>
<sequence length="315" mass="35438">MTSDTLQRYKSPAELGNALKALREEAGHSLDYVSSETNIAVDVLKCLEEGRWERLGSKFLVKSFIRMYCQAIKTSPRPFIEAIENIDESYRRDYYFERLLQRKPRRIKNKSRLVFYATVVLISSLVVSGGVYLFHRSNRLPAPNPEAVHNFVPPLPEVTREEEAKEPQKSVLPSVGVVDRENSSLEALSQKGEIMSGNEGPPLASVMEKGERDVRAPELGNAETLQKVEDNSLRVKALEEAWVRIWVDEEKPVSRLLASGEELQFADAVKARLILGNAGGTEIIWHGEKLPPAGKRGQVVRLTLPDDIPRIKKQP</sequence>
<dbReference type="STRING" id="39841.SAMN05660836_00632"/>
<dbReference type="Proteomes" id="UP000199611">
    <property type="component" value="Unassembled WGS sequence"/>
</dbReference>
<dbReference type="RefSeq" id="WP_093393396.1">
    <property type="nucleotide sequence ID" value="NZ_FOUU01000001.1"/>
</dbReference>
<feature type="domain" description="Cytoskeleton protein RodZ-like C-terminal" evidence="2">
    <location>
        <begin position="235"/>
        <end position="303"/>
    </location>
</feature>
<dbReference type="EMBL" id="FOUU01000001">
    <property type="protein sequence ID" value="SFM51906.1"/>
    <property type="molecule type" value="Genomic_DNA"/>
</dbReference>
<dbReference type="Pfam" id="PF13464">
    <property type="entry name" value="RodZ_C"/>
    <property type="match status" value="1"/>
</dbReference>
<dbReference type="InterPro" id="IPR025194">
    <property type="entry name" value="RodZ-like_C"/>
</dbReference>
<reference evidence="3 4" key="1">
    <citation type="submission" date="2016-10" db="EMBL/GenBank/DDBJ databases">
        <authorList>
            <person name="de Groot N.N."/>
        </authorList>
    </citation>
    <scope>NUCLEOTIDE SEQUENCE [LARGE SCALE GENOMIC DNA]</scope>
    <source>
        <strain evidence="3 4">DSM 9990</strain>
    </source>
</reference>
<dbReference type="OrthoDB" id="9797543at2"/>
<dbReference type="AlphaFoldDB" id="A0A1I4RIN4"/>
<accession>A0A1I4RIN4</accession>
<evidence type="ECO:0000313" key="3">
    <source>
        <dbReference type="EMBL" id="SFM51906.1"/>
    </source>
</evidence>
<protein>
    <submittedName>
        <fullName evidence="3">Protein RodZ, contains Xre-like HTH and DUF4115 domains</fullName>
    </submittedName>
</protein>
<dbReference type="PANTHER" id="PTHR34475:SF1">
    <property type="entry name" value="CYTOSKELETON PROTEIN RODZ"/>
    <property type="match status" value="1"/>
</dbReference>
<keyword evidence="4" id="KW-1185">Reference proteome</keyword>
<dbReference type="GO" id="GO:0003677">
    <property type="term" value="F:DNA binding"/>
    <property type="evidence" value="ECO:0007669"/>
    <property type="project" value="InterPro"/>
</dbReference>
<dbReference type="Gene3D" id="1.10.260.40">
    <property type="entry name" value="lambda repressor-like DNA-binding domains"/>
    <property type="match status" value="1"/>
</dbReference>
<evidence type="ECO:0000313" key="4">
    <source>
        <dbReference type="Proteomes" id="UP000199611"/>
    </source>
</evidence>
<dbReference type="PANTHER" id="PTHR34475">
    <property type="match status" value="1"/>
</dbReference>
<evidence type="ECO:0000256" key="1">
    <source>
        <dbReference type="SAM" id="Phobius"/>
    </source>
</evidence>
<feature type="transmembrane region" description="Helical" evidence="1">
    <location>
        <begin position="113"/>
        <end position="134"/>
    </location>
</feature>